<gene>
    <name evidence="2" type="ORF">ALC60_06819</name>
</gene>
<keyword evidence="3" id="KW-1185">Reference proteome</keyword>
<dbReference type="Proteomes" id="UP000075809">
    <property type="component" value="Unassembled WGS sequence"/>
</dbReference>
<dbReference type="EMBL" id="KQ982585">
    <property type="protein sequence ID" value="KYQ54275.1"/>
    <property type="molecule type" value="Genomic_DNA"/>
</dbReference>
<proteinExistence type="predicted"/>
<evidence type="ECO:0000313" key="3">
    <source>
        <dbReference type="Proteomes" id="UP000075809"/>
    </source>
</evidence>
<reference evidence="2 3" key="1">
    <citation type="submission" date="2015-09" db="EMBL/GenBank/DDBJ databases">
        <title>Trachymyrmex zeteki WGS genome.</title>
        <authorList>
            <person name="Nygaard S."/>
            <person name="Hu H."/>
            <person name="Boomsma J."/>
            <person name="Zhang G."/>
        </authorList>
    </citation>
    <scope>NUCLEOTIDE SEQUENCE [LARGE SCALE GENOMIC DNA]</scope>
    <source>
        <strain evidence="2">Tzet28-1</strain>
        <tissue evidence="2">Whole body</tissue>
    </source>
</reference>
<protein>
    <submittedName>
        <fullName evidence="2">Uncharacterized protein</fullName>
    </submittedName>
</protein>
<evidence type="ECO:0000256" key="1">
    <source>
        <dbReference type="SAM" id="MobiDB-lite"/>
    </source>
</evidence>
<feature type="region of interest" description="Disordered" evidence="1">
    <location>
        <begin position="1"/>
        <end position="70"/>
    </location>
</feature>
<organism evidence="2 3">
    <name type="scientific">Mycetomoellerius zeteki</name>
    <dbReference type="NCBI Taxonomy" id="64791"/>
    <lineage>
        <taxon>Eukaryota</taxon>
        <taxon>Metazoa</taxon>
        <taxon>Ecdysozoa</taxon>
        <taxon>Arthropoda</taxon>
        <taxon>Hexapoda</taxon>
        <taxon>Insecta</taxon>
        <taxon>Pterygota</taxon>
        <taxon>Neoptera</taxon>
        <taxon>Endopterygota</taxon>
        <taxon>Hymenoptera</taxon>
        <taxon>Apocrita</taxon>
        <taxon>Aculeata</taxon>
        <taxon>Formicoidea</taxon>
        <taxon>Formicidae</taxon>
        <taxon>Myrmicinae</taxon>
        <taxon>Mycetomoellerius</taxon>
    </lineage>
</organism>
<sequence>MVREQNRSQDPVVRAEPGETTRCVSFPKRKRVKREEKTSSERDGIEGRNAERTEERERERERGGRRERGCEKVRRAGEAGQVNIKRCYVRRAHMERHGGRVGTYSESRLCTGRGDANPSEETRESHGVDVVDDKVKTIVAGRGGTERTSQRAATWKGKRRNSDCGSRTFPSFLGHGYRPLGSPSQQPSACIIYAIRQRAVHRHASLVPRTLLAAAATIRLLGSV</sequence>
<dbReference type="AlphaFoldDB" id="A0A151X1V9"/>
<accession>A0A151X1V9</accession>
<feature type="compositionally biased region" description="Basic and acidic residues" evidence="1">
    <location>
        <begin position="33"/>
        <end position="70"/>
    </location>
</feature>
<evidence type="ECO:0000313" key="2">
    <source>
        <dbReference type="EMBL" id="KYQ54275.1"/>
    </source>
</evidence>
<name>A0A151X1V9_9HYME</name>